<gene>
    <name evidence="5" type="ORF">HNR20_005363</name>
</gene>
<comment type="caution">
    <text evidence="5">The sequence shown here is derived from an EMBL/GenBank/DDBJ whole genome shotgun (WGS) entry which is preliminary data.</text>
</comment>
<evidence type="ECO:0000256" key="2">
    <source>
        <dbReference type="ARBA" id="ARBA00022603"/>
    </source>
</evidence>
<evidence type="ECO:0000256" key="1">
    <source>
        <dbReference type="ARBA" id="ARBA00008361"/>
    </source>
</evidence>
<dbReference type="AlphaFoldDB" id="A0A840W723"/>
<evidence type="ECO:0000313" key="6">
    <source>
        <dbReference type="Proteomes" id="UP000586947"/>
    </source>
</evidence>
<dbReference type="PANTHER" id="PTHR44942:SF4">
    <property type="entry name" value="METHYLTRANSFERASE TYPE 11 DOMAIN-CONTAINING PROTEIN"/>
    <property type="match status" value="1"/>
</dbReference>
<dbReference type="RefSeq" id="WP_229687284.1">
    <property type="nucleotide sequence ID" value="NZ_BMNF01000004.1"/>
</dbReference>
<evidence type="ECO:0000256" key="3">
    <source>
        <dbReference type="ARBA" id="ARBA00022679"/>
    </source>
</evidence>
<dbReference type="EMBL" id="JACHDP010000001">
    <property type="protein sequence ID" value="MBB5480858.1"/>
    <property type="molecule type" value="Genomic_DNA"/>
</dbReference>
<evidence type="ECO:0000313" key="5">
    <source>
        <dbReference type="EMBL" id="MBB5480858.1"/>
    </source>
</evidence>
<comment type="similarity">
    <text evidence="1">Belongs to the methyltransferase superfamily.</text>
</comment>
<dbReference type="Proteomes" id="UP000586947">
    <property type="component" value="Unassembled WGS sequence"/>
</dbReference>
<dbReference type="InterPro" id="IPR051052">
    <property type="entry name" value="Diverse_substrate_MTase"/>
</dbReference>
<evidence type="ECO:0000259" key="4">
    <source>
        <dbReference type="Pfam" id="PF08241"/>
    </source>
</evidence>
<name>A0A840W723_9ACTN</name>
<dbReference type="InterPro" id="IPR029063">
    <property type="entry name" value="SAM-dependent_MTases_sf"/>
</dbReference>
<keyword evidence="3 5" id="KW-0808">Transferase</keyword>
<dbReference type="GO" id="GO:0008757">
    <property type="term" value="F:S-adenosylmethionine-dependent methyltransferase activity"/>
    <property type="evidence" value="ECO:0007669"/>
    <property type="project" value="InterPro"/>
</dbReference>
<dbReference type="GO" id="GO:0032259">
    <property type="term" value="P:methylation"/>
    <property type="evidence" value="ECO:0007669"/>
    <property type="project" value="UniProtKB-KW"/>
</dbReference>
<organism evidence="5 6">
    <name type="scientific">Micromonospora parathelypteridis</name>
    <dbReference type="NCBI Taxonomy" id="1839617"/>
    <lineage>
        <taxon>Bacteria</taxon>
        <taxon>Bacillati</taxon>
        <taxon>Actinomycetota</taxon>
        <taxon>Actinomycetes</taxon>
        <taxon>Micromonosporales</taxon>
        <taxon>Micromonosporaceae</taxon>
        <taxon>Micromonospora</taxon>
    </lineage>
</organism>
<dbReference type="PANTHER" id="PTHR44942">
    <property type="entry name" value="METHYLTRANSF_11 DOMAIN-CONTAINING PROTEIN"/>
    <property type="match status" value="1"/>
</dbReference>
<keyword evidence="6" id="KW-1185">Reference proteome</keyword>
<reference evidence="5 6" key="1">
    <citation type="submission" date="2020-08" db="EMBL/GenBank/DDBJ databases">
        <title>Sequencing the genomes of 1000 actinobacteria strains.</title>
        <authorList>
            <person name="Klenk H.-P."/>
        </authorList>
    </citation>
    <scope>NUCLEOTIDE SEQUENCE [LARGE SCALE GENOMIC DNA]</scope>
    <source>
        <strain evidence="5 6">DSM 103125</strain>
    </source>
</reference>
<sequence length="355" mass="38076">MAGEPASMPAWQTLTGEQTRRWTEVLDHLAAALPPGAVTVVVDGGIPYPGIVADRLADALRGIGRPCARLSDATPIADEDSWRTDRTPQTVAIADGPRWRAHPPGGKWDVVIRLLTPAASAGVHGSREPDCDIAIDLHNPNWPVIRRLTDRLAPRERWYISETRAFFAIRAATWDTKFGDDLPAYRAAVTEAHVPPAGVAVDIGCGTGRALPALRHAVGPNGTVIGLDVTPQMLTAAAPHSRDAAATLILGDARHLPFGDAGVDIIFVAGLLTHLPDFEAGLRELARITRPGGRLVLFHPSGRAALAARHGRTLDPDEPLAEAPLLRSTSRTGWQLTSYDDPPHRFLATATRQTN</sequence>
<dbReference type="Pfam" id="PF08241">
    <property type="entry name" value="Methyltransf_11"/>
    <property type="match status" value="1"/>
</dbReference>
<accession>A0A840W723</accession>
<dbReference type="SUPFAM" id="SSF53335">
    <property type="entry name" value="S-adenosyl-L-methionine-dependent methyltransferases"/>
    <property type="match status" value="1"/>
</dbReference>
<proteinExistence type="inferred from homology"/>
<dbReference type="Gene3D" id="3.40.50.150">
    <property type="entry name" value="Vaccinia Virus protein VP39"/>
    <property type="match status" value="1"/>
</dbReference>
<dbReference type="CDD" id="cd02440">
    <property type="entry name" value="AdoMet_MTases"/>
    <property type="match status" value="1"/>
</dbReference>
<keyword evidence="2 5" id="KW-0489">Methyltransferase</keyword>
<protein>
    <submittedName>
        <fullName evidence="5">SAM-dependent methyltransferase</fullName>
    </submittedName>
</protein>
<feature type="domain" description="Methyltransferase type 11" evidence="4">
    <location>
        <begin position="201"/>
        <end position="297"/>
    </location>
</feature>
<dbReference type="InterPro" id="IPR013216">
    <property type="entry name" value="Methyltransf_11"/>
</dbReference>